<feature type="compositionally biased region" description="Low complexity" evidence="1">
    <location>
        <begin position="233"/>
        <end position="260"/>
    </location>
</feature>
<evidence type="ECO:0000256" key="1">
    <source>
        <dbReference type="SAM" id="MobiDB-lite"/>
    </source>
</evidence>
<organism evidence="2 3">
    <name type="scientific">Paractinoplanes pyxinae</name>
    <dbReference type="NCBI Taxonomy" id="2997416"/>
    <lineage>
        <taxon>Bacteria</taxon>
        <taxon>Bacillati</taxon>
        <taxon>Actinomycetota</taxon>
        <taxon>Actinomycetes</taxon>
        <taxon>Micromonosporales</taxon>
        <taxon>Micromonosporaceae</taxon>
        <taxon>Paractinoplanes</taxon>
    </lineage>
</organism>
<feature type="compositionally biased region" description="Basic and acidic residues" evidence="1">
    <location>
        <begin position="296"/>
        <end position="308"/>
    </location>
</feature>
<accession>A0ABT4B3L2</accession>
<dbReference type="Proteomes" id="UP001151002">
    <property type="component" value="Unassembled WGS sequence"/>
</dbReference>
<feature type="region of interest" description="Disordered" evidence="1">
    <location>
        <begin position="213"/>
        <end position="308"/>
    </location>
</feature>
<name>A0ABT4B3L2_9ACTN</name>
<feature type="region of interest" description="Disordered" evidence="1">
    <location>
        <begin position="324"/>
        <end position="412"/>
    </location>
</feature>
<keyword evidence="2" id="KW-0648">Protein biosynthesis</keyword>
<dbReference type="GO" id="GO:0003743">
    <property type="term" value="F:translation initiation factor activity"/>
    <property type="evidence" value="ECO:0007669"/>
    <property type="project" value="UniProtKB-KW"/>
</dbReference>
<evidence type="ECO:0000313" key="2">
    <source>
        <dbReference type="EMBL" id="MCY1140637.1"/>
    </source>
</evidence>
<dbReference type="EMBL" id="JAPNTZ010000007">
    <property type="protein sequence ID" value="MCY1140637.1"/>
    <property type="molecule type" value="Genomic_DNA"/>
</dbReference>
<proteinExistence type="predicted"/>
<dbReference type="RefSeq" id="WP_267564898.1">
    <property type="nucleotide sequence ID" value="NZ_JAPNTZ010000007.1"/>
</dbReference>
<evidence type="ECO:0000313" key="3">
    <source>
        <dbReference type="Proteomes" id="UP001151002"/>
    </source>
</evidence>
<protein>
    <submittedName>
        <fullName evidence="2">Translation initiation factor 2</fullName>
    </submittedName>
</protein>
<gene>
    <name evidence="2" type="ORF">OWR29_21780</name>
</gene>
<sequence>MSEHYYVGDAALAAPQIVLGAGERVLWSGHCAVAEYAFDEPASLPRWTLPEETEVVITDQRALYLGPGSADTGELRWPWPQHLRVQPGSRDSGRQATVTQIQLVCGGPNGSFPALVFAGGDLATVRDADRVANLLRQAIARYRVENAGELGIAAPQVRMLSRLVIGPEFNNFQGGEGQTVSLIGAVSVETQAAPAPGYAPVAPVVAWDDSAPTAPLARDGSPIPTAWNGSGRSPAWSSSSPAAPSSPSSSWESPAAPSSWDEPAAETGRSYERTARIPVVPQSESVTQREAWSARPAEESALRGHPDLDARAADLAARVADLVSGGEAPLGGSRRVDPENQTNLSAYLGVQPSGAPRPRGATDDNSDEISDRAESVRRTAARFAGNAARGRGSAPRQDGEVGSSGRGSHRQG</sequence>
<keyword evidence="2" id="KW-0396">Initiation factor</keyword>
<reference evidence="2" key="1">
    <citation type="submission" date="2022-11" db="EMBL/GenBank/DDBJ databases">
        <authorList>
            <person name="Somphong A."/>
            <person name="Phongsopitanun W."/>
        </authorList>
    </citation>
    <scope>NUCLEOTIDE SEQUENCE</scope>
    <source>
        <strain evidence="2">Pm04-4</strain>
    </source>
</reference>
<keyword evidence="3" id="KW-1185">Reference proteome</keyword>
<comment type="caution">
    <text evidence="2">The sequence shown here is derived from an EMBL/GenBank/DDBJ whole genome shotgun (WGS) entry which is preliminary data.</text>
</comment>
<feature type="compositionally biased region" description="Low complexity" evidence="1">
    <location>
        <begin position="381"/>
        <end position="396"/>
    </location>
</feature>